<reference evidence="2 3" key="1">
    <citation type="submission" date="2021-01" db="EMBL/GenBank/DDBJ databases">
        <title>Roseomonas sp. nov, a bacterium isolated from an oil production mixture in Yumen Oilfield.</title>
        <authorList>
            <person name="Wu D."/>
        </authorList>
    </citation>
    <scope>NUCLEOTIDE SEQUENCE [LARGE SCALE GENOMIC DNA]</scope>
    <source>
        <strain evidence="2 3">ROY-5-3</strain>
    </source>
</reference>
<protein>
    <submittedName>
        <fullName evidence="2">XdhC family protein</fullName>
    </submittedName>
</protein>
<sequence>MTPDLLARLAAARAAKHPVALLTRLPDGAQMLHPGDAVPEALATEAEAALRADAARNVTLGAESWFIQPQNPPLRLIVVGAVHIAQALVPMAARLGYAVTVVDPRRAFATEERLGAEVAISGDWPDEAMTALAPDTRTAVVTLTHDPKLDDPALEVALRSPAFYIGCLGSRRTHAKRLDRLREAGLGEAELAKIHAPVGLDIGAVTAPEIAVSILAQIVASRRGPKSEKK</sequence>
<proteinExistence type="predicted"/>
<name>A0ABS6HA63_9PROT</name>
<dbReference type="InterPro" id="IPR052698">
    <property type="entry name" value="MoCofactor_Util/Proc"/>
</dbReference>
<dbReference type="Proteomes" id="UP000689967">
    <property type="component" value="Unassembled WGS sequence"/>
</dbReference>
<dbReference type="InterPro" id="IPR027051">
    <property type="entry name" value="XdhC_Rossmann_dom"/>
</dbReference>
<dbReference type="RefSeq" id="WP_216877122.1">
    <property type="nucleotide sequence ID" value="NZ_JAERQM010000004.1"/>
</dbReference>
<comment type="caution">
    <text evidence="2">The sequence shown here is derived from an EMBL/GenBank/DDBJ whole genome shotgun (WGS) entry which is preliminary data.</text>
</comment>
<organism evidence="2 3">
    <name type="scientific">Falsiroseomonas oleicola</name>
    <dbReference type="NCBI Taxonomy" id="2801474"/>
    <lineage>
        <taxon>Bacteria</taxon>
        <taxon>Pseudomonadati</taxon>
        <taxon>Pseudomonadota</taxon>
        <taxon>Alphaproteobacteria</taxon>
        <taxon>Acetobacterales</taxon>
        <taxon>Roseomonadaceae</taxon>
        <taxon>Falsiroseomonas</taxon>
    </lineage>
</organism>
<dbReference type="PANTHER" id="PTHR30388">
    <property type="entry name" value="ALDEHYDE OXIDOREDUCTASE MOLYBDENUM COFACTOR ASSEMBLY PROTEIN"/>
    <property type="match status" value="1"/>
</dbReference>
<evidence type="ECO:0000313" key="2">
    <source>
        <dbReference type="EMBL" id="MBU8545256.1"/>
    </source>
</evidence>
<feature type="domain" description="XdhC Rossmann" evidence="1">
    <location>
        <begin position="76"/>
        <end position="218"/>
    </location>
</feature>
<dbReference type="Pfam" id="PF13478">
    <property type="entry name" value="XdhC_C"/>
    <property type="match status" value="1"/>
</dbReference>
<dbReference type="PANTHER" id="PTHR30388:SF4">
    <property type="entry name" value="MOLYBDENUM COFACTOR INSERTION CHAPERONE PAOD"/>
    <property type="match status" value="1"/>
</dbReference>
<dbReference type="EMBL" id="JAERQM010000004">
    <property type="protein sequence ID" value="MBU8545256.1"/>
    <property type="molecule type" value="Genomic_DNA"/>
</dbReference>
<gene>
    <name evidence="2" type="ORF">JJQ90_16155</name>
</gene>
<evidence type="ECO:0000259" key="1">
    <source>
        <dbReference type="Pfam" id="PF13478"/>
    </source>
</evidence>
<keyword evidence="3" id="KW-1185">Reference proteome</keyword>
<accession>A0ABS6HA63</accession>
<evidence type="ECO:0000313" key="3">
    <source>
        <dbReference type="Proteomes" id="UP000689967"/>
    </source>
</evidence>